<feature type="transmembrane region" description="Helical" evidence="7">
    <location>
        <begin position="132"/>
        <end position="150"/>
    </location>
</feature>
<dbReference type="AlphaFoldDB" id="A0A1I4ETK3"/>
<keyword evidence="10" id="KW-1185">Reference proteome</keyword>
<keyword evidence="4 7" id="KW-0812">Transmembrane</keyword>
<sequence>MDPLILLGVAFLAALLAGMPVAVVLGFSSLVYLLAGDIPLEVIPQKMFSGMDSFVLLSIPAFVLAGNLMNGGGITDRILRFSNSFVGHFRGGLAQTNIVGSMIFAGISGTAAADAASQGAVLIPGMKRVGYTVPYAAAVTAASAVVGPIIPPSVPMIIVGSLTGISVGQMFLAGAIPGILLGLGMMVPAYILAVKYNHPREPWRGWGEVWLSGKDAVWAMGMMMLVLFGIVGGFFTPTEAAVIAVLYAAVVGLFIYRELGWRDLPKLIIDSAISGAAIMVLVGFANVFGWILAAERVPQALIGVMTSISTEKWAVMLMMNILLIIVGMFMETIAALIILFPPLLAVAIQVGIDPIHFATFAVLNLMIGLATPPVGVCLFICASIGRISLWEITVAIWPFLLSNLVVLALVTAIPEISLWLPRLFYN</sequence>
<dbReference type="OrthoDB" id="7350150at2"/>
<evidence type="ECO:0000256" key="3">
    <source>
        <dbReference type="ARBA" id="ARBA00022519"/>
    </source>
</evidence>
<dbReference type="InterPro" id="IPR010656">
    <property type="entry name" value="DctM"/>
</dbReference>
<feature type="transmembrane region" description="Helical" evidence="7">
    <location>
        <begin position="50"/>
        <end position="70"/>
    </location>
</feature>
<keyword evidence="2" id="KW-1003">Cell membrane</keyword>
<dbReference type="Proteomes" id="UP000199473">
    <property type="component" value="Unassembled WGS sequence"/>
</dbReference>
<keyword evidence="7" id="KW-0813">Transport</keyword>
<evidence type="ECO:0000256" key="2">
    <source>
        <dbReference type="ARBA" id="ARBA00022475"/>
    </source>
</evidence>
<comment type="subunit">
    <text evidence="7">The complex comprises the extracytoplasmic solute receptor protein and the two transmembrane proteins.</text>
</comment>
<keyword evidence="5 7" id="KW-1133">Transmembrane helix</keyword>
<accession>A0A1I4ETK3</accession>
<evidence type="ECO:0000259" key="8">
    <source>
        <dbReference type="Pfam" id="PF06808"/>
    </source>
</evidence>
<feature type="domain" description="TRAP C4-dicarboxylate transport system permease DctM subunit" evidence="8">
    <location>
        <begin position="9"/>
        <end position="416"/>
    </location>
</feature>
<comment type="function">
    <text evidence="7">Part of the tripartite ATP-independent periplasmic (TRAP) transport system.</text>
</comment>
<feature type="transmembrane region" description="Helical" evidence="7">
    <location>
        <begin position="215"/>
        <end position="234"/>
    </location>
</feature>
<dbReference type="GO" id="GO:0005886">
    <property type="term" value="C:plasma membrane"/>
    <property type="evidence" value="ECO:0007669"/>
    <property type="project" value="UniProtKB-SubCell"/>
</dbReference>
<evidence type="ECO:0000256" key="5">
    <source>
        <dbReference type="ARBA" id="ARBA00022989"/>
    </source>
</evidence>
<proteinExistence type="inferred from homology"/>
<feature type="transmembrane region" description="Helical" evidence="7">
    <location>
        <begin position="170"/>
        <end position="194"/>
    </location>
</feature>
<feature type="transmembrane region" description="Helical" evidence="7">
    <location>
        <begin position="240"/>
        <end position="256"/>
    </location>
</feature>
<evidence type="ECO:0000256" key="4">
    <source>
        <dbReference type="ARBA" id="ARBA00022692"/>
    </source>
</evidence>
<evidence type="ECO:0000313" key="9">
    <source>
        <dbReference type="EMBL" id="SFL09038.1"/>
    </source>
</evidence>
<evidence type="ECO:0000256" key="6">
    <source>
        <dbReference type="ARBA" id="ARBA00023136"/>
    </source>
</evidence>
<keyword evidence="3 7" id="KW-0997">Cell inner membrane</keyword>
<comment type="caution">
    <text evidence="7">Lacks conserved residue(s) required for the propagation of feature annotation.</text>
</comment>
<name>A0A1I4ETK3_9PROT</name>
<feature type="transmembrane region" description="Helical" evidence="7">
    <location>
        <begin position="394"/>
        <end position="420"/>
    </location>
</feature>
<evidence type="ECO:0000313" key="10">
    <source>
        <dbReference type="Proteomes" id="UP000199473"/>
    </source>
</evidence>
<dbReference type="STRING" id="1123062.SAMN02745775_1195"/>
<dbReference type="PANTHER" id="PTHR33362">
    <property type="entry name" value="SIALIC ACID TRAP TRANSPORTER PERMEASE PROTEIN SIAT-RELATED"/>
    <property type="match status" value="1"/>
</dbReference>
<organism evidence="9 10">
    <name type="scientific">Falsiroseomonas stagni DSM 19981</name>
    <dbReference type="NCBI Taxonomy" id="1123062"/>
    <lineage>
        <taxon>Bacteria</taxon>
        <taxon>Pseudomonadati</taxon>
        <taxon>Pseudomonadota</taxon>
        <taxon>Alphaproteobacteria</taxon>
        <taxon>Acetobacterales</taxon>
        <taxon>Roseomonadaceae</taxon>
        <taxon>Falsiroseomonas</taxon>
    </lineage>
</organism>
<dbReference type="PIRSF" id="PIRSF006066">
    <property type="entry name" value="HI0050"/>
    <property type="match status" value="1"/>
</dbReference>
<feature type="transmembrane region" description="Helical" evidence="7">
    <location>
        <begin position="358"/>
        <end position="382"/>
    </location>
</feature>
<keyword evidence="6 7" id="KW-0472">Membrane</keyword>
<dbReference type="RefSeq" id="WP_092963087.1">
    <property type="nucleotide sequence ID" value="NZ_FOSQ01000019.1"/>
</dbReference>
<dbReference type="EMBL" id="FOSQ01000019">
    <property type="protein sequence ID" value="SFL09038.1"/>
    <property type="molecule type" value="Genomic_DNA"/>
</dbReference>
<dbReference type="PANTHER" id="PTHR33362:SF3">
    <property type="entry name" value="SIALIC ACID TRAP TRANSPORTER PERMEASE PROTEIN SIAT"/>
    <property type="match status" value="1"/>
</dbReference>
<feature type="transmembrane region" description="Helical" evidence="7">
    <location>
        <begin position="268"/>
        <end position="293"/>
    </location>
</feature>
<dbReference type="InterPro" id="IPR004681">
    <property type="entry name" value="TRAP_DctM"/>
</dbReference>
<evidence type="ECO:0000256" key="7">
    <source>
        <dbReference type="RuleBase" id="RU369079"/>
    </source>
</evidence>
<evidence type="ECO:0000256" key="1">
    <source>
        <dbReference type="ARBA" id="ARBA00004429"/>
    </source>
</evidence>
<comment type="subcellular location">
    <subcellularLocation>
        <location evidence="1 7">Cell inner membrane</location>
        <topology evidence="1 7">Multi-pass membrane protein</topology>
    </subcellularLocation>
</comment>
<protein>
    <recommendedName>
        <fullName evidence="7">TRAP transporter large permease protein</fullName>
    </recommendedName>
</protein>
<dbReference type="GO" id="GO:0022857">
    <property type="term" value="F:transmembrane transporter activity"/>
    <property type="evidence" value="ECO:0007669"/>
    <property type="project" value="UniProtKB-UniRule"/>
</dbReference>
<dbReference type="Pfam" id="PF06808">
    <property type="entry name" value="DctM"/>
    <property type="match status" value="1"/>
</dbReference>
<comment type="similarity">
    <text evidence="7">Belongs to the TRAP transporter large permease family.</text>
</comment>
<reference evidence="9 10" key="1">
    <citation type="submission" date="2016-10" db="EMBL/GenBank/DDBJ databases">
        <authorList>
            <person name="de Groot N.N."/>
        </authorList>
    </citation>
    <scope>NUCLEOTIDE SEQUENCE [LARGE SCALE GENOMIC DNA]</scope>
    <source>
        <strain evidence="9 10">DSM 19981</strain>
    </source>
</reference>
<dbReference type="NCBIfam" id="TIGR00786">
    <property type="entry name" value="dctM"/>
    <property type="match status" value="1"/>
</dbReference>
<gene>
    <name evidence="9" type="ORF">SAMN02745775_1195</name>
</gene>